<feature type="transmembrane region" description="Helical" evidence="1">
    <location>
        <begin position="6"/>
        <end position="32"/>
    </location>
</feature>
<evidence type="ECO:0000256" key="1">
    <source>
        <dbReference type="SAM" id="Phobius"/>
    </source>
</evidence>
<dbReference type="EMBL" id="JACLCP010000003">
    <property type="protein sequence ID" value="MBC2845732.1"/>
    <property type="molecule type" value="Genomic_DNA"/>
</dbReference>
<keyword evidence="1" id="KW-1133">Transmembrane helix</keyword>
<feature type="transmembrane region" description="Helical" evidence="1">
    <location>
        <begin position="44"/>
        <end position="64"/>
    </location>
</feature>
<feature type="transmembrane region" description="Helical" evidence="1">
    <location>
        <begin position="84"/>
        <end position="107"/>
    </location>
</feature>
<comment type="caution">
    <text evidence="2">The sequence shown here is derived from an EMBL/GenBank/DDBJ whole genome shotgun (WGS) entry which is preliminary data.</text>
</comment>
<name>A0A842IRA5_9FLAO</name>
<reference evidence="2" key="1">
    <citation type="submission" date="2020-08" db="EMBL/GenBank/DDBJ databases">
        <title>Winogradskyella ouciana sp. nov., isolated from the hadal seawater of the Mariana Trench.</title>
        <authorList>
            <person name="He X."/>
        </authorList>
    </citation>
    <scope>NUCLEOTIDE SEQUENCE [LARGE SCALE GENOMIC DNA]</scope>
    <source>
        <strain evidence="2">KCTC 52348</strain>
    </source>
</reference>
<keyword evidence="1" id="KW-0812">Transmembrane</keyword>
<proteinExistence type="predicted"/>
<keyword evidence="3" id="KW-1185">Reference proteome</keyword>
<protein>
    <submittedName>
        <fullName evidence="2">Uncharacterized protein</fullName>
    </submittedName>
</protein>
<evidence type="ECO:0000313" key="3">
    <source>
        <dbReference type="Proteomes" id="UP000533900"/>
    </source>
</evidence>
<dbReference type="RefSeq" id="WP_185789447.1">
    <property type="nucleotide sequence ID" value="NZ_JACLCP010000003.1"/>
</dbReference>
<dbReference type="Proteomes" id="UP000533900">
    <property type="component" value="Unassembled WGS sequence"/>
</dbReference>
<dbReference type="AlphaFoldDB" id="A0A842IRA5"/>
<sequence length="117" mass="12615">MNNKILNFIATLVLAIVLSFFLPWWSVMTAALTTALFIPLKKAAVFLVPFLAILLFWAIYSFILSNGNDFTLAKRIAQLLPLGGNPYVLILVTGVVGGLAAGIAATFGKQLSLAFKN</sequence>
<organism evidence="2 3">
    <name type="scientific">Winogradskyella flava</name>
    <dbReference type="NCBI Taxonomy" id="1884876"/>
    <lineage>
        <taxon>Bacteria</taxon>
        <taxon>Pseudomonadati</taxon>
        <taxon>Bacteroidota</taxon>
        <taxon>Flavobacteriia</taxon>
        <taxon>Flavobacteriales</taxon>
        <taxon>Flavobacteriaceae</taxon>
        <taxon>Winogradskyella</taxon>
    </lineage>
</organism>
<gene>
    <name evidence="2" type="ORF">H7F21_11560</name>
</gene>
<evidence type="ECO:0000313" key="2">
    <source>
        <dbReference type="EMBL" id="MBC2845732.1"/>
    </source>
</evidence>
<keyword evidence="1" id="KW-0472">Membrane</keyword>
<accession>A0A842IRA5</accession>